<dbReference type="AlphaFoldDB" id="A0A1T1H1H6"/>
<feature type="transmembrane region" description="Helical" evidence="1">
    <location>
        <begin position="112"/>
        <end position="135"/>
    </location>
</feature>
<feature type="transmembrane region" description="Helical" evidence="1">
    <location>
        <begin position="75"/>
        <end position="92"/>
    </location>
</feature>
<sequence>MVSLTRYFFLFFFICLIMTCICGVIAALLPQGVGGILTVVPYLIAMIVVLFRFLNKNQRAPTQAERKKFTLGFSLIFWLYNFAFVLLGIAIFSRKDPEIWQNLMLYVQHPQFMSLMVIMLLLMAIPLYLITYWFYGPQAQRMAAQKFGA</sequence>
<dbReference type="InterPro" id="IPR047730">
    <property type="entry name" value="ABZJ_00895-like"/>
</dbReference>
<dbReference type="NCBIfam" id="NF038216">
    <property type="entry name" value="ABZJ_00895_fam"/>
    <property type="match status" value="1"/>
</dbReference>
<accession>A0A1T1H1H6</accession>
<reference evidence="2 3" key="1">
    <citation type="submission" date="2017-02" db="EMBL/GenBank/DDBJ databases">
        <title>Acinetobacter sp. ANC 4945, whole genome shotgun sequencing project.</title>
        <authorList>
            <person name="Radolfova-Krizova L."/>
            <person name="Al Atrouni A."/>
            <person name="Nemec A."/>
        </authorList>
    </citation>
    <scope>NUCLEOTIDE SEQUENCE [LARGE SCALE GENOMIC DNA]</scope>
    <source>
        <strain evidence="2 3">ANC 4945</strain>
    </source>
</reference>
<proteinExistence type="predicted"/>
<protein>
    <submittedName>
        <fullName evidence="2">Uncharacterized protein</fullName>
    </submittedName>
</protein>
<dbReference type="EMBL" id="MVKX01000004">
    <property type="protein sequence ID" value="OOV83550.1"/>
    <property type="molecule type" value="Genomic_DNA"/>
</dbReference>
<keyword evidence="1" id="KW-0812">Transmembrane</keyword>
<keyword evidence="3" id="KW-1185">Reference proteome</keyword>
<organism evidence="2 3">
    <name type="scientific">Acinetobacter amyesii</name>
    <dbReference type="NCBI Taxonomy" id="2942470"/>
    <lineage>
        <taxon>Bacteria</taxon>
        <taxon>Pseudomonadati</taxon>
        <taxon>Pseudomonadota</taxon>
        <taxon>Gammaproteobacteria</taxon>
        <taxon>Moraxellales</taxon>
        <taxon>Moraxellaceae</taxon>
        <taxon>Acinetobacter</taxon>
    </lineage>
</organism>
<gene>
    <name evidence="2" type="ORF">B1202_07895</name>
</gene>
<keyword evidence="1" id="KW-0472">Membrane</keyword>
<feature type="transmembrane region" description="Helical" evidence="1">
    <location>
        <begin position="35"/>
        <end position="54"/>
    </location>
</feature>
<feature type="transmembrane region" description="Helical" evidence="1">
    <location>
        <begin position="7"/>
        <end position="29"/>
    </location>
</feature>
<name>A0A1T1H1H6_9GAMM</name>
<evidence type="ECO:0000313" key="3">
    <source>
        <dbReference type="Proteomes" id="UP000191160"/>
    </source>
</evidence>
<dbReference type="RefSeq" id="WP_078190020.1">
    <property type="nucleotide sequence ID" value="NZ_JAMCOZ010000014.1"/>
</dbReference>
<evidence type="ECO:0000313" key="2">
    <source>
        <dbReference type="EMBL" id="OOV83550.1"/>
    </source>
</evidence>
<comment type="caution">
    <text evidence="2">The sequence shown here is derived from an EMBL/GenBank/DDBJ whole genome shotgun (WGS) entry which is preliminary data.</text>
</comment>
<keyword evidence="1" id="KW-1133">Transmembrane helix</keyword>
<evidence type="ECO:0000256" key="1">
    <source>
        <dbReference type="SAM" id="Phobius"/>
    </source>
</evidence>
<dbReference type="Proteomes" id="UP000191160">
    <property type="component" value="Unassembled WGS sequence"/>
</dbReference>